<feature type="compositionally biased region" description="Polar residues" evidence="2">
    <location>
        <begin position="1"/>
        <end position="15"/>
    </location>
</feature>
<keyword evidence="1" id="KW-0175">Coiled coil</keyword>
<keyword evidence="4" id="KW-1185">Reference proteome</keyword>
<evidence type="ECO:0000313" key="4">
    <source>
        <dbReference type="Proteomes" id="UP001321047"/>
    </source>
</evidence>
<dbReference type="InterPro" id="IPR055542">
    <property type="entry name" value="DUF7118"/>
</dbReference>
<sequence length="394" mass="44720">MGDTGQPSAGAQTAESAAGDGSDPATRLEHARDRLERAERALEEAGGRDRVETGADAYRNAMKLLETYVDRASGSGRETFKAYVELEGKFSTLIESLPEELPHREAFDASLEAIDKRRLTESDFERAEQALEPASEAADLLEEYEAAREEQKAALTAARTRLETVEAEIEDRKRLLELGDADLEAPVERLQEPIETYNEALREAAFETYRSEASARTVFTLLERSRHHPFVPFEQPPEELREYVETTDAGEYSISKLLEYAQYSRSKLSHYVDDAGELKRRIATRQTYLERLDSTPLELEWPPAEAGVLRHAIRDKRPLVERVGGQELVDRLLAVRRLTFDNDVDFDRLQRAATAIEQLSTDERERLADGRIEIELEELREERKHLETVLSADS</sequence>
<evidence type="ECO:0000256" key="1">
    <source>
        <dbReference type="SAM" id="Coils"/>
    </source>
</evidence>
<comment type="caution">
    <text evidence="3">The sequence shown here is derived from an EMBL/GenBank/DDBJ whole genome shotgun (WGS) entry which is preliminary data.</text>
</comment>
<dbReference type="Pfam" id="PF23432">
    <property type="entry name" value="DUF7118"/>
    <property type="match status" value="1"/>
</dbReference>
<organism evidence="3 4">
    <name type="scientific">Natronosalvus hydrolyticus</name>
    <dbReference type="NCBI Taxonomy" id="2979988"/>
    <lineage>
        <taxon>Archaea</taxon>
        <taxon>Methanobacteriati</taxon>
        <taxon>Methanobacteriota</taxon>
        <taxon>Stenosarchaea group</taxon>
        <taxon>Halobacteria</taxon>
        <taxon>Halobacteriales</taxon>
        <taxon>Natrialbaceae</taxon>
        <taxon>Natronosalvus</taxon>
    </lineage>
</organism>
<gene>
    <name evidence="3" type="ORF">OB919_07010</name>
</gene>
<name>A0AAP2Z724_9EURY</name>
<evidence type="ECO:0000256" key="2">
    <source>
        <dbReference type="SAM" id="MobiDB-lite"/>
    </source>
</evidence>
<dbReference type="EMBL" id="JAOPJZ010000004">
    <property type="protein sequence ID" value="MCU4751731.1"/>
    <property type="molecule type" value="Genomic_DNA"/>
</dbReference>
<feature type="coiled-coil region" evidence="1">
    <location>
        <begin position="134"/>
        <end position="175"/>
    </location>
</feature>
<proteinExistence type="predicted"/>
<dbReference type="Proteomes" id="UP001321047">
    <property type="component" value="Unassembled WGS sequence"/>
</dbReference>
<evidence type="ECO:0000313" key="3">
    <source>
        <dbReference type="EMBL" id="MCU4751731.1"/>
    </source>
</evidence>
<feature type="region of interest" description="Disordered" evidence="2">
    <location>
        <begin position="1"/>
        <end position="29"/>
    </location>
</feature>
<accession>A0AAP2Z724</accession>
<dbReference type="AlphaFoldDB" id="A0AAP2Z724"/>
<reference evidence="3 4" key="1">
    <citation type="submission" date="2022-09" db="EMBL/GenBank/DDBJ databases">
        <title>Enrichment on poylsaccharides allowed isolation of novel metabolic and taxonomic groups of Haloarchaea.</title>
        <authorList>
            <person name="Sorokin D.Y."/>
            <person name="Elcheninov A.G."/>
            <person name="Khizhniak T.V."/>
            <person name="Kolganova T.V."/>
            <person name="Kublanov I.V."/>
        </authorList>
    </citation>
    <scope>NUCLEOTIDE SEQUENCE [LARGE SCALE GENOMIC DNA]</scope>
    <source>
        <strain evidence="3 4">AArc-curdl1</strain>
    </source>
</reference>
<dbReference type="RefSeq" id="WP_342807819.1">
    <property type="nucleotide sequence ID" value="NZ_JAOPJZ010000004.1"/>
</dbReference>
<protein>
    <submittedName>
        <fullName evidence="3">Uncharacterized protein</fullName>
    </submittedName>
</protein>